<evidence type="ECO:0000313" key="1">
    <source>
        <dbReference type="EMBL" id="GKV51807.1"/>
    </source>
</evidence>
<dbReference type="EMBL" id="BPVZ01000544">
    <property type="protein sequence ID" value="GKV51807.1"/>
    <property type="molecule type" value="Genomic_DNA"/>
</dbReference>
<dbReference type="AlphaFoldDB" id="A0AAV5MTU6"/>
<evidence type="ECO:0008006" key="3">
    <source>
        <dbReference type="Google" id="ProtNLM"/>
    </source>
</evidence>
<protein>
    <recommendedName>
        <fullName evidence="3">Ribosomal protein L32</fullName>
    </recommendedName>
</protein>
<reference evidence="1 2" key="1">
    <citation type="journal article" date="2021" name="Commun. Biol.">
        <title>The genome of Shorea leprosula (Dipterocarpaceae) highlights the ecological relevance of drought in aseasonal tropical rainforests.</title>
        <authorList>
            <person name="Ng K.K.S."/>
            <person name="Kobayashi M.J."/>
            <person name="Fawcett J.A."/>
            <person name="Hatakeyama M."/>
            <person name="Paape T."/>
            <person name="Ng C.H."/>
            <person name="Ang C.C."/>
            <person name="Tnah L.H."/>
            <person name="Lee C.T."/>
            <person name="Nishiyama T."/>
            <person name="Sese J."/>
            <person name="O'Brien M.J."/>
            <person name="Copetti D."/>
            <person name="Mohd Noor M.I."/>
            <person name="Ong R.C."/>
            <person name="Putra M."/>
            <person name="Sireger I.Z."/>
            <person name="Indrioko S."/>
            <person name="Kosugi Y."/>
            <person name="Izuno A."/>
            <person name="Isagi Y."/>
            <person name="Lee S.L."/>
            <person name="Shimizu K.K."/>
        </authorList>
    </citation>
    <scope>NUCLEOTIDE SEQUENCE [LARGE SCALE GENOMIC DNA]</scope>
    <source>
        <strain evidence="1">214</strain>
    </source>
</reference>
<keyword evidence="2" id="KW-1185">Reference proteome</keyword>
<dbReference type="Proteomes" id="UP001054252">
    <property type="component" value="Unassembled WGS sequence"/>
</dbReference>
<sequence>MLKKKSKIMLKKFQFKTRKAKLDRWIDRSIGFKINEILKT</sequence>
<accession>A0AAV5MTU6</accession>
<organism evidence="1 2">
    <name type="scientific">Rubroshorea leprosula</name>
    <dbReference type="NCBI Taxonomy" id="152421"/>
    <lineage>
        <taxon>Eukaryota</taxon>
        <taxon>Viridiplantae</taxon>
        <taxon>Streptophyta</taxon>
        <taxon>Embryophyta</taxon>
        <taxon>Tracheophyta</taxon>
        <taxon>Spermatophyta</taxon>
        <taxon>Magnoliopsida</taxon>
        <taxon>eudicotyledons</taxon>
        <taxon>Gunneridae</taxon>
        <taxon>Pentapetalae</taxon>
        <taxon>rosids</taxon>
        <taxon>malvids</taxon>
        <taxon>Malvales</taxon>
        <taxon>Dipterocarpaceae</taxon>
        <taxon>Rubroshorea</taxon>
    </lineage>
</organism>
<gene>
    <name evidence="1" type="ORF">SLEP1_g58431</name>
</gene>
<comment type="caution">
    <text evidence="1">The sequence shown here is derived from an EMBL/GenBank/DDBJ whole genome shotgun (WGS) entry which is preliminary data.</text>
</comment>
<proteinExistence type="predicted"/>
<name>A0AAV5MTU6_9ROSI</name>
<evidence type="ECO:0000313" key="2">
    <source>
        <dbReference type="Proteomes" id="UP001054252"/>
    </source>
</evidence>